<evidence type="ECO:0000259" key="2">
    <source>
        <dbReference type="Pfam" id="PF00582"/>
    </source>
</evidence>
<reference evidence="3 4" key="1">
    <citation type="submission" date="2021-02" db="EMBL/GenBank/DDBJ databases">
        <title>Activity-based single-cell genomes from oceanic crustal fluid captures similar information to metagenomic and metatranscriptomic surveys with orders of magnitude less sampling.</title>
        <authorList>
            <person name="D'Angelo T.S."/>
            <person name="Orcutt B.N."/>
        </authorList>
    </citation>
    <scope>NUCLEOTIDE SEQUENCE [LARGE SCALE GENOMIC DNA]</scope>
    <source>
        <strain evidence="3">AH-315-G02</strain>
    </source>
</reference>
<evidence type="ECO:0000313" key="4">
    <source>
        <dbReference type="Proteomes" id="UP000717534"/>
    </source>
</evidence>
<dbReference type="InterPro" id="IPR014729">
    <property type="entry name" value="Rossmann-like_a/b/a_fold"/>
</dbReference>
<protein>
    <submittedName>
        <fullName evidence="3">Universal stress protein</fullName>
    </submittedName>
</protein>
<keyword evidence="4" id="KW-1185">Reference proteome</keyword>
<dbReference type="Proteomes" id="UP000717534">
    <property type="component" value="Unassembled WGS sequence"/>
</dbReference>
<comment type="caution">
    <text evidence="3">The sequence shown here is derived from an EMBL/GenBank/DDBJ whole genome shotgun (WGS) entry which is preliminary data.</text>
</comment>
<name>A0ABS3AV88_9BACT</name>
<gene>
    <name evidence="3" type="ORF">JYU06_04040</name>
</gene>
<dbReference type="SUPFAM" id="SSF52402">
    <property type="entry name" value="Adenine nucleotide alpha hydrolases-like"/>
    <property type="match status" value="2"/>
</dbReference>
<dbReference type="Gene3D" id="3.40.50.620">
    <property type="entry name" value="HUPs"/>
    <property type="match status" value="2"/>
</dbReference>
<dbReference type="InterPro" id="IPR006016">
    <property type="entry name" value="UspA"/>
</dbReference>
<comment type="similarity">
    <text evidence="1">Belongs to the universal stress protein A family.</text>
</comment>
<dbReference type="PRINTS" id="PR01438">
    <property type="entry name" value="UNVRSLSTRESS"/>
</dbReference>
<accession>A0ABS3AV88</accession>
<evidence type="ECO:0000256" key="1">
    <source>
        <dbReference type="ARBA" id="ARBA00008791"/>
    </source>
</evidence>
<proteinExistence type="inferred from homology"/>
<feature type="domain" description="UspA" evidence="2">
    <location>
        <begin position="3"/>
        <end position="145"/>
    </location>
</feature>
<dbReference type="PANTHER" id="PTHR46268:SF6">
    <property type="entry name" value="UNIVERSAL STRESS PROTEIN UP12"/>
    <property type="match status" value="1"/>
</dbReference>
<sequence>MKKEILVAIDGSVYSNQALSYLSTLFKDQDDIYFHLCTIVTEGASVMTSVVDPNNSLMPSSSAQNRKNISANRYLHKASEKLNRAGIDSERIKTSIHTSGYNIARTIQQTATKELVDSILVGRQGLNAISEMLMGSVSATLFQKCRDTPLWIIDGEVTSNNFMIPVDGSANSLMAVDHLCHILEKRDDIQIYLFHCRSLFSKKSQCNIELFHNKWDKDWCNKHLSGDDCLFNGPRQLLLEAGIPTSQIHILPEVSDLEESRGIIREAKKQQCGTIVMGRRAAGMAKGLFGGVSDRAIKRVQDMALWIVG</sequence>
<dbReference type="InterPro" id="IPR006015">
    <property type="entry name" value="Universal_stress_UspA"/>
</dbReference>
<dbReference type="PANTHER" id="PTHR46268">
    <property type="entry name" value="STRESS RESPONSE PROTEIN NHAX"/>
    <property type="match status" value="1"/>
</dbReference>
<dbReference type="CDD" id="cd00293">
    <property type="entry name" value="USP-like"/>
    <property type="match status" value="2"/>
</dbReference>
<evidence type="ECO:0000313" key="3">
    <source>
        <dbReference type="EMBL" id="MBN4068674.1"/>
    </source>
</evidence>
<dbReference type="EMBL" id="JAFITO010000037">
    <property type="protein sequence ID" value="MBN4068674.1"/>
    <property type="molecule type" value="Genomic_DNA"/>
</dbReference>
<dbReference type="Pfam" id="PF00582">
    <property type="entry name" value="Usp"/>
    <property type="match status" value="1"/>
</dbReference>
<organism evidence="3 4">
    <name type="scientific">Desulfotalea psychrophila</name>
    <dbReference type="NCBI Taxonomy" id="84980"/>
    <lineage>
        <taxon>Bacteria</taxon>
        <taxon>Pseudomonadati</taxon>
        <taxon>Thermodesulfobacteriota</taxon>
        <taxon>Desulfobulbia</taxon>
        <taxon>Desulfobulbales</taxon>
        <taxon>Desulfocapsaceae</taxon>
        <taxon>Desulfotalea</taxon>
    </lineage>
</organism>